<evidence type="ECO:0000259" key="2">
    <source>
        <dbReference type="Pfam" id="PF01676"/>
    </source>
</evidence>
<sequence>MRFTLLFCLLISFNALAQQGPRKVVLVTLDGLRWRELFQGANPDRLRDTKVTRDAGAVEQFGATDAEARRKNLMPFMWNTIAGKGQLYGDRTVGSKVNCSNSHLFSYPGYSELLVGFADRRVKSNKKVENPNRTVLEFIASDPAYEDKVAVFSTWEAIPYAAGALRGGLPFASKYETTLGERRYESHGPQAQEPDVIAKHSDRVTFVRAFAYLQEYRPHVLFIGFDETDDYGHKGQYDKYLRAAHDTDSLLASLWEWIQNDEEYRNNTTLIITTDHGRGYLFRSSWRNHGILSPGSRHIWMAVMGPDTPATGVVVDGKKYYQKQVAQTIAALVNLDYSNTRPVGAVMQGVLHAGMLTRK</sequence>
<dbReference type="GO" id="GO:0046872">
    <property type="term" value="F:metal ion binding"/>
    <property type="evidence" value="ECO:0007669"/>
    <property type="project" value="InterPro"/>
</dbReference>
<gene>
    <name evidence="3" type="ORF">KK062_12015</name>
</gene>
<keyword evidence="1" id="KW-0732">Signal</keyword>
<evidence type="ECO:0000313" key="4">
    <source>
        <dbReference type="Proteomes" id="UP001319080"/>
    </source>
</evidence>
<feature type="signal peptide" evidence="1">
    <location>
        <begin position="1"/>
        <end position="17"/>
    </location>
</feature>
<name>A0AAP2GPT6_9BACT</name>
<comment type="caution">
    <text evidence="3">The sequence shown here is derived from an EMBL/GenBank/DDBJ whole genome shotgun (WGS) entry which is preliminary data.</text>
</comment>
<dbReference type="InterPro" id="IPR006124">
    <property type="entry name" value="Metalloenzyme"/>
</dbReference>
<dbReference type="InterPro" id="IPR017850">
    <property type="entry name" value="Alkaline_phosphatase_core_sf"/>
</dbReference>
<dbReference type="SUPFAM" id="SSF53649">
    <property type="entry name" value="Alkaline phosphatase-like"/>
    <property type="match status" value="1"/>
</dbReference>
<protein>
    <submittedName>
        <fullName evidence="3">Alkaline phosphatase family protein</fullName>
    </submittedName>
</protein>
<dbReference type="AlphaFoldDB" id="A0AAP2GPT6"/>
<dbReference type="Proteomes" id="UP001319080">
    <property type="component" value="Unassembled WGS sequence"/>
</dbReference>
<reference evidence="3 4" key="1">
    <citation type="submission" date="2021-05" db="EMBL/GenBank/DDBJ databases">
        <title>A Polyphasic approach of four new species of the genus Ohtaekwangia: Ohtaekwangia histidinii sp. nov., Ohtaekwangia cretensis sp. nov., Ohtaekwangia indiensis sp. nov., Ohtaekwangia reichenbachii sp. nov. from diverse environment.</title>
        <authorList>
            <person name="Octaviana S."/>
        </authorList>
    </citation>
    <scope>NUCLEOTIDE SEQUENCE [LARGE SCALE GENOMIC DNA]</scope>
    <source>
        <strain evidence="3 4">PWU5</strain>
    </source>
</reference>
<organism evidence="3 4">
    <name type="scientific">Dawidia cretensis</name>
    <dbReference type="NCBI Taxonomy" id="2782350"/>
    <lineage>
        <taxon>Bacteria</taxon>
        <taxon>Pseudomonadati</taxon>
        <taxon>Bacteroidota</taxon>
        <taxon>Cytophagia</taxon>
        <taxon>Cytophagales</taxon>
        <taxon>Chryseotaleaceae</taxon>
        <taxon>Dawidia</taxon>
    </lineage>
</organism>
<feature type="domain" description="Metalloenzyme" evidence="2">
    <location>
        <begin position="180"/>
        <end position="277"/>
    </location>
</feature>
<dbReference type="EMBL" id="JAHESE010000010">
    <property type="protein sequence ID" value="MBT1708956.1"/>
    <property type="molecule type" value="Genomic_DNA"/>
</dbReference>
<dbReference type="RefSeq" id="WP_254084541.1">
    <property type="nucleotide sequence ID" value="NZ_JAHESE010000010.1"/>
</dbReference>
<keyword evidence="4" id="KW-1185">Reference proteome</keyword>
<dbReference type="Pfam" id="PF01676">
    <property type="entry name" value="Metalloenzyme"/>
    <property type="match status" value="1"/>
</dbReference>
<accession>A0AAP2GPT6</accession>
<proteinExistence type="predicted"/>
<evidence type="ECO:0000256" key="1">
    <source>
        <dbReference type="SAM" id="SignalP"/>
    </source>
</evidence>
<feature type="chain" id="PRO_5042825594" evidence="1">
    <location>
        <begin position="18"/>
        <end position="359"/>
    </location>
</feature>
<evidence type="ECO:0000313" key="3">
    <source>
        <dbReference type="EMBL" id="MBT1708956.1"/>
    </source>
</evidence>
<dbReference type="Gene3D" id="3.40.720.10">
    <property type="entry name" value="Alkaline Phosphatase, subunit A"/>
    <property type="match status" value="1"/>
</dbReference>
<dbReference type="GO" id="GO:0003824">
    <property type="term" value="F:catalytic activity"/>
    <property type="evidence" value="ECO:0007669"/>
    <property type="project" value="InterPro"/>
</dbReference>